<keyword evidence="2" id="KW-0812">Transmembrane</keyword>
<feature type="region of interest" description="Disordered" evidence="1">
    <location>
        <begin position="154"/>
        <end position="232"/>
    </location>
</feature>
<dbReference type="EMBL" id="FOGQ01000003">
    <property type="protein sequence ID" value="SER75451.1"/>
    <property type="molecule type" value="Genomic_DNA"/>
</dbReference>
<dbReference type="Proteomes" id="UP000198929">
    <property type="component" value="Unassembled WGS sequence"/>
</dbReference>
<reference evidence="5" key="1">
    <citation type="submission" date="2016-10" db="EMBL/GenBank/DDBJ databases">
        <authorList>
            <person name="Varghese N."/>
            <person name="Submissions S."/>
        </authorList>
    </citation>
    <scope>NUCLEOTIDE SEQUENCE [LARGE SCALE GENOMIC DNA]</scope>
    <source>
        <strain evidence="5">DSM 20524</strain>
    </source>
</reference>
<dbReference type="InterPro" id="IPR046672">
    <property type="entry name" value="DUF6542"/>
</dbReference>
<keyword evidence="5" id="KW-1185">Reference proteome</keyword>
<evidence type="ECO:0000313" key="4">
    <source>
        <dbReference type="EMBL" id="SER75451.1"/>
    </source>
</evidence>
<evidence type="ECO:0000256" key="2">
    <source>
        <dbReference type="SAM" id="Phobius"/>
    </source>
</evidence>
<protein>
    <recommendedName>
        <fullName evidence="3">DUF6542 domain-containing protein</fullName>
    </recommendedName>
</protein>
<feature type="transmembrane region" description="Helical" evidence="2">
    <location>
        <begin position="69"/>
        <end position="91"/>
    </location>
</feature>
<feature type="transmembrane region" description="Helical" evidence="2">
    <location>
        <begin position="47"/>
        <end position="64"/>
    </location>
</feature>
<evidence type="ECO:0000259" key="3">
    <source>
        <dbReference type="Pfam" id="PF20177"/>
    </source>
</evidence>
<feature type="compositionally biased region" description="Low complexity" evidence="1">
    <location>
        <begin position="213"/>
        <end position="222"/>
    </location>
</feature>
<proteinExistence type="predicted"/>
<keyword evidence="2" id="KW-0472">Membrane</keyword>
<evidence type="ECO:0000256" key="1">
    <source>
        <dbReference type="SAM" id="MobiDB-lite"/>
    </source>
</evidence>
<feature type="domain" description="DUF6542" evidence="3">
    <location>
        <begin position="18"/>
        <end position="141"/>
    </location>
</feature>
<feature type="transmembrane region" description="Helical" evidence="2">
    <location>
        <begin position="111"/>
        <end position="139"/>
    </location>
</feature>
<gene>
    <name evidence="4" type="ORF">SAMN05661109_00892</name>
</gene>
<feature type="transmembrane region" description="Helical" evidence="2">
    <location>
        <begin position="21"/>
        <end position="41"/>
    </location>
</feature>
<dbReference type="AlphaFoldDB" id="A0A1H9RR48"/>
<evidence type="ECO:0000313" key="5">
    <source>
        <dbReference type="Proteomes" id="UP000198929"/>
    </source>
</evidence>
<dbReference type="STRING" id="1121357.SAMN05661109_00892"/>
<dbReference type="RefSeq" id="WP_231909976.1">
    <property type="nucleotide sequence ID" value="NZ_CP047199.1"/>
</dbReference>
<feature type="compositionally biased region" description="Basic residues" evidence="1">
    <location>
        <begin position="165"/>
        <end position="174"/>
    </location>
</feature>
<keyword evidence="2" id="KW-1133">Transmembrane helix</keyword>
<accession>A0A1H9RR48</accession>
<dbReference type="Pfam" id="PF20177">
    <property type="entry name" value="DUF6542"/>
    <property type="match status" value="1"/>
</dbReference>
<sequence>MSHQSSRSNRRASSTFDGIPTFTAVGIIAAALFTGLLISWNTHAVGWPFYFLFVVASIVAPLLVNPKGLYLTVVSIPILFGFFIVITGWVVNRSDLPEGGDPFSTTSLVFSAYPLVQGFPTLLVGLIGGLAIAVVRLWLLSRYNKQLVHSQQSWRTRAAEDNQRNRRIAQRARARSNQVTVQELLERNSARGRSTGSTSTRRRRPVERLNKETPSSRTQSPRRSLRDDRDGS</sequence>
<name>A0A1H9RR48_9CORY</name>
<organism evidence="4 5">
    <name type="scientific">Corynebacterium cystitidis DSM 20524</name>
    <dbReference type="NCBI Taxonomy" id="1121357"/>
    <lineage>
        <taxon>Bacteria</taxon>
        <taxon>Bacillati</taxon>
        <taxon>Actinomycetota</taxon>
        <taxon>Actinomycetes</taxon>
        <taxon>Mycobacteriales</taxon>
        <taxon>Corynebacteriaceae</taxon>
        <taxon>Corynebacterium</taxon>
    </lineage>
</organism>